<dbReference type="InterPro" id="IPR006045">
    <property type="entry name" value="Cupin_1"/>
</dbReference>
<keyword evidence="3 9" id="KW-0052">Apoplast</keyword>
<evidence type="ECO:0000259" key="10">
    <source>
        <dbReference type="Pfam" id="PF00190"/>
    </source>
</evidence>
<dbReference type="PANTHER" id="PTHR31238">
    <property type="entry name" value="GERMIN-LIKE PROTEIN SUBFAMILY 3 MEMBER 3"/>
    <property type="match status" value="1"/>
</dbReference>
<dbReference type="Gene3D" id="2.60.120.10">
    <property type="entry name" value="Jelly Rolls"/>
    <property type="match status" value="1"/>
</dbReference>
<dbReference type="GO" id="GO:0048046">
    <property type="term" value="C:apoplast"/>
    <property type="evidence" value="ECO:0007669"/>
    <property type="project" value="UniProtKB-SubCell"/>
</dbReference>
<protein>
    <recommendedName>
        <fullName evidence="9">Germin-like protein</fullName>
    </recommendedName>
</protein>
<dbReference type="SUPFAM" id="SSF51182">
    <property type="entry name" value="RmlC-like cupins"/>
    <property type="match status" value="1"/>
</dbReference>
<evidence type="ECO:0000313" key="11">
    <source>
        <dbReference type="EMBL" id="KAJ6404491.1"/>
    </source>
</evidence>
<dbReference type="InterPro" id="IPR001929">
    <property type="entry name" value="Germin"/>
</dbReference>
<reference evidence="11 12" key="1">
    <citation type="journal article" date="2023" name="Int. J. Mol. Sci.">
        <title>De Novo Assembly and Annotation of 11 Diverse Shrub Willow (Salix) Genomes Reveals Novel Gene Organization in Sex-Linked Regions.</title>
        <authorList>
            <person name="Hyden B."/>
            <person name="Feng K."/>
            <person name="Yates T.B."/>
            <person name="Jawdy S."/>
            <person name="Cereghino C."/>
            <person name="Smart L.B."/>
            <person name="Muchero W."/>
        </authorList>
    </citation>
    <scope>NUCLEOTIDE SEQUENCE [LARGE SCALE GENOMIC DNA]</scope>
    <source>
        <tissue evidence="11">Shoot tip</tissue>
    </source>
</reference>
<sequence length="119" mass="12720">MAAIVTYLVIFAVISSALAYDPDMLQDLCVADTSAGIKTVKKGEIFVFPRGLVHFQKNNGDKAASVISAFNSQLPGTQSIAMTLFTSTPAVPDNVLTKAFQIGTKEIDKIKTKLAPKKS</sequence>
<feature type="binding site" evidence="8">
    <location>
        <position position="54"/>
    </location>
    <ligand>
        <name>Mn(2+)</name>
        <dbReference type="ChEBI" id="CHEBI:29035"/>
    </ligand>
</feature>
<dbReference type="InterPro" id="IPR011051">
    <property type="entry name" value="RmlC_Cupin_sf"/>
</dbReference>
<gene>
    <name evidence="11" type="ORF">OIU84_012638</name>
</gene>
<evidence type="ECO:0000256" key="4">
    <source>
        <dbReference type="ARBA" id="ARBA00022525"/>
    </source>
</evidence>
<dbReference type="Pfam" id="PF00190">
    <property type="entry name" value="Cupin_1"/>
    <property type="match status" value="1"/>
</dbReference>
<dbReference type="AlphaFoldDB" id="A0AAD6JG15"/>
<evidence type="ECO:0000256" key="9">
    <source>
        <dbReference type="RuleBase" id="RU366015"/>
    </source>
</evidence>
<evidence type="ECO:0000256" key="7">
    <source>
        <dbReference type="ARBA" id="ARBA00023211"/>
    </source>
</evidence>
<evidence type="ECO:0000256" key="2">
    <source>
        <dbReference type="ARBA" id="ARBA00007456"/>
    </source>
</evidence>
<keyword evidence="7 8" id="KW-0464">Manganese</keyword>
<keyword evidence="9" id="KW-0732">Signal</keyword>
<dbReference type="PRINTS" id="PR00325">
    <property type="entry name" value="GERMIN"/>
</dbReference>
<evidence type="ECO:0000256" key="8">
    <source>
        <dbReference type="PIRSR" id="PIRSR601929-2"/>
    </source>
</evidence>
<keyword evidence="4 9" id="KW-0964">Secreted</keyword>
<name>A0AAD6JG15_9ROSI</name>
<evidence type="ECO:0000256" key="3">
    <source>
        <dbReference type="ARBA" id="ARBA00022523"/>
    </source>
</evidence>
<keyword evidence="5 8" id="KW-0479">Metal-binding</keyword>
<proteinExistence type="inferred from homology"/>
<dbReference type="GO" id="GO:0030145">
    <property type="term" value="F:manganese ion binding"/>
    <property type="evidence" value="ECO:0007669"/>
    <property type="project" value="UniProtKB-UniRule"/>
</dbReference>
<feature type="domain" description="Cupin type-1" evidence="10">
    <location>
        <begin position="33"/>
        <end position="107"/>
    </location>
</feature>
<evidence type="ECO:0000256" key="6">
    <source>
        <dbReference type="ARBA" id="ARBA00023180"/>
    </source>
</evidence>
<dbReference type="EMBL" id="JAPFFJ010000017">
    <property type="protein sequence ID" value="KAJ6404491.1"/>
    <property type="molecule type" value="Genomic_DNA"/>
</dbReference>
<feature type="signal peptide" evidence="9">
    <location>
        <begin position="1"/>
        <end position="19"/>
    </location>
</feature>
<accession>A0AAD6JG15</accession>
<dbReference type="Proteomes" id="UP001162972">
    <property type="component" value="Chromosome 2"/>
</dbReference>
<comment type="subcellular location">
    <subcellularLocation>
        <location evidence="1 9">Secreted</location>
        <location evidence="1 9">Extracellular space</location>
        <location evidence="1 9">Apoplast</location>
    </subcellularLocation>
</comment>
<comment type="caution">
    <text evidence="11">The sequence shown here is derived from an EMBL/GenBank/DDBJ whole genome shotgun (WGS) entry which is preliminary data.</text>
</comment>
<evidence type="ECO:0000256" key="5">
    <source>
        <dbReference type="ARBA" id="ARBA00022723"/>
    </source>
</evidence>
<comment type="similarity">
    <text evidence="2 9">Belongs to the germin family.</text>
</comment>
<organism evidence="11 12">
    <name type="scientific">Salix udensis</name>
    <dbReference type="NCBI Taxonomy" id="889485"/>
    <lineage>
        <taxon>Eukaryota</taxon>
        <taxon>Viridiplantae</taxon>
        <taxon>Streptophyta</taxon>
        <taxon>Embryophyta</taxon>
        <taxon>Tracheophyta</taxon>
        <taxon>Spermatophyta</taxon>
        <taxon>Magnoliopsida</taxon>
        <taxon>eudicotyledons</taxon>
        <taxon>Gunneridae</taxon>
        <taxon>Pentapetalae</taxon>
        <taxon>rosids</taxon>
        <taxon>fabids</taxon>
        <taxon>Malpighiales</taxon>
        <taxon>Salicaceae</taxon>
        <taxon>Saliceae</taxon>
        <taxon>Salix</taxon>
    </lineage>
</organism>
<dbReference type="InterPro" id="IPR014710">
    <property type="entry name" value="RmlC-like_jellyroll"/>
</dbReference>
<feature type="chain" id="PRO_5041780861" description="Germin-like protein" evidence="9">
    <location>
        <begin position="20"/>
        <end position="119"/>
    </location>
</feature>
<keyword evidence="12" id="KW-1185">Reference proteome</keyword>
<evidence type="ECO:0000256" key="1">
    <source>
        <dbReference type="ARBA" id="ARBA00004271"/>
    </source>
</evidence>
<keyword evidence="6" id="KW-0325">Glycoprotein</keyword>
<evidence type="ECO:0000313" key="12">
    <source>
        <dbReference type="Proteomes" id="UP001162972"/>
    </source>
</evidence>